<protein>
    <submittedName>
        <fullName evidence="1">Uncharacterized protein</fullName>
    </submittedName>
</protein>
<reference evidence="1 2" key="1">
    <citation type="submission" date="2019-09" db="EMBL/GenBank/DDBJ databases">
        <title>The hologenome of the rock-dwelling lichen Lasallia pustulata.</title>
        <authorList>
            <person name="Greshake Tzovaras B."/>
            <person name="Segers F."/>
            <person name="Bicker A."/>
            <person name="Dal Grande F."/>
            <person name="Otte J."/>
            <person name="Hankeln T."/>
            <person name="Schmitt I."/>
            <person name="Ebersberger I."/>
        </authorList>
    </citation>
    <scope>NUCLEOTIDE SEQUENCE [LARGE SCALE GENOMIC DNA]</scope>
    <source>
        <strain evidence="1">A1-1</strain>
    </source>
</reference>
<comment type="caution">
    <text evidence="1">The sequence shown here is derived from an EMBL/GenBank/DDBJ whole genome shotgun (WGS) entry which is preliminary data.</text>
</comment>
<evidence type="ECO:0000313" key="2">
    <source>
        <dbReference type="Proteomes" id="UP000324767"/>
    </source>
</evidence>
<gene>
    <name evidence="1" type="ORF">FRX48_08962</name>
</gene>
<name>A0A5M8PD15_9LECA</name>
<organism evidence="1 2">
    <name type="scientific">Lasallia pustulata</name>
    <dbReference type="NCBI Taxonomy" id="136370"/>
    <lineage>
        <taxon>Eukaryota</taxon>
        <taxon>Fungi</taxon>
        <taxon>Dikarya</taxon>
        <taxon>Ascomycota</taxon>
        <taxon>Pezizomycotina</taxon>
        <taxon>Lecanoromycetes</taxon>
        <taxon>OSLEUM clade</taxon>
        <taxon>Umbilicariomycetidae</taxon>
        <taxon>Umbilicariales</taxon>
        <taxon>Umbilicariaceae</taxon>
        <taxon>Lasallia</taxon>
    </lineage>
</organism>
<evidence type="ECO:0000313" key="1">
    <source>
        <dbReference type="EMBL" id="KAA6407161.1"/>
    </source>
</evidence>
<accession>A0A5M8PD15</accession>
<sequence>MTDILSHIFYLTGAKPGNEASVVARAKKLLQDLNVTIKDFRDCSESLNELETSHLDCAASNLQAVVYE</sequence>
<dbReference type="Proteomes" id="UP000324767">
    <property type="component" value="Unassembled WGS sequence"/>
</dbReference>
<dbReference type="AlphaFoldDB" id="A0A5M8PD15"/>
<proteinExistence type="predicted"/>
<dbReference type="EMBL" id="VXIT01000019">
    <property type="protein sequence ID" value="KAA6407161.1"/>
    <property type="molecule type" value="Genomic_DNA"/>
</dbReference>